<dbReference type="GO" id="GO:0032259">
    <property type="term" value="P:methylation"/>
    <property type="evidence" value="ECO:0007669"/>
    <property type="project" value="UniProtKB-KW"/>
</dbReference>
<evidence type="ECO:0000313" key="3">
    <source>
        <dbReference type="Proteomes" id="UP000313359"/>
    </source>
</evidence>
<accession>A0A5C2SSQ1</accession>
<organism evidence="2 3">
    <name type="scientific">Lentinus tigrinus ALCF2SS1-6</name>
    <dbReference type="NCBI Taxonomy" id="1328759"/>
    <lineage>
        <taxon>Eukaryota</taxon>
        <taxon>Fungi</taxon>
        <taxon>Dikarya</taxon>
        <taxon>Basidiomycota</taxon>
        <taxon>Agaricomycotina</taxon>
        <taxon>Agaricomycetes</taxon>
        <taxon>Polyporales</taxon>
        <taxon>Polyporaceae</taxon>
        <taxon>Lentinus</taxon>
    </lineage>
</organism>
<name>A0A5C2SSQ1_9APHY</name>
<dbReference type="EMBL" id="ML122251">
    <property type="protein sequence ID" value="RPD66398.1"/>
    <property type="molecule type" value="Genomic_DNA"/>
</dbReference>
<keyword evidence="2" id="KW-0808">Transferase</keyword>
<dbReference type="GO" id="GO:0008168">
    <property type="term" value="F:methyltransferase activity"/>
    <property type="evidence" value="ECO:0007669"/>
    <property type="project" value="UniProtKB-KW"/>
</dbReference>
<feature type="region of interest" description="Disordered" evidence="1">
    <location>
        <begin position="29"/>
        <end position="64"/>
    </location>
</feature>
<dbReference type="Pfam" id="PF13489">
    <property type="entry name" value="Methyltransf_23"/>
    <property type="match status" value="1"/>
</dbReference>
<evidence type="ECO:0000313" key="2">
    <source>
        <dbReference type="EMBL" id="RPD66398.1"/>
    </source>
</evidence>
<gene>
    <name evidence="2" type="ORF">L227DRAFT_570282</name>
</gene>
<dbReference type="PANTHER" id="PTHR43591:SF31">
    <property type="entry name" value="LAEA-LIKE, PUTATIVE (AFU_ORTHOLOGUE AFUA_8G01930)-RELATED"/>
    <property type="match status" value="1"/>
</dbReference>
<sequence>MLELNQAPMSWPERAAGAMPCLRAPAKSQDHIYSSPEESPLCSSDDYVDTSSDGRSASPAPSMYSFSSSVDGRLMLRQAYGRILNNQNDTYFLPADNEEHRRLDLQHQIITLALGSLYPAPNLVRRALAPRPGKTPAVLDVGTGSGSWAIDMAKQFPHCSVVGVDLAPPRVDGDLPPNCRFEIDDANLGFSHYRESFDVIHARSVSAGIRDFPQFLEELAQALRPGGVVLLGDGEMQLYDEWQEPLAYSEQGTHNFSWLHSVFFAGYNAMKTRGGSVDSPSMNPTWLRNIDAFTDVGWHKVFIPIGPWRYTDQRELVLAEMLREDCLRYIAGLGPYLLSEGYLPESVEMMQREAATELRELRVRLHSRWSFAWAVKK</sequence>
<dbReference type="STRING" id="1328759.A0A5C2SSQ1"/>
<dbReference type="SUPFAM" id="SSF53335">
    <property type="entry name" value="S-adenosyl-L-methionine-dependent methyltransferases"/>
    <property type="match status" value="1"/>
</dbReference>
<dbReference type="Gene3D" id="3.40.50.150">
    <property type="entry name" value="Vaccinia Virus protein VP39"/>
    <property type="match status" value="1"/>
</dbReference>
<dbReference type="Proteomes" id="UP000313359">
    <property type="component" value="Unassembled WGS sequence"/>
</dbReference>
<dbReference type="OrthoDB" id="2013972at2759"/>
<keyword evidence="3" id="KW-1185">Reference proteome</keyword>
<dbReference type="InterPro" id="IPR029063">
    <property type="entry name" value="SAM-dependent_MTases_sf"/>
</dbReference>
<evidence type="ECO:0000256" key="1">
    <source>
        <dbReference type="SAM" id="MobiDB-lite"/>
    </source>
</evidence>
<keyword evidence="2" id="KW-0489">Methyltransferase</keyword>
<protein>
    <submittedName>
        <fullName evidence="2">S-adenosyl-L-methionine-dependent methyltransferase</fullName>
    </submittedName>
</protein>
<dbReference type="AlphaFoldDB" id="A0A5C2SSQ1"/>
<proteinExistence type="predicted"/>
<reference evidence="2" key="1">
    <citation type="journal article" date="2018" name="Genome Biol. Evol.">
        <title>Genomics and development of Lentinus tigrinus, a white-rot wood-decaying mushroom with dimorphic fruiting bodies.</title>
        <authorList>
            <person name="Wu B."/>
            <person name="Xu Z."/>
            <person name="Knudson A."/>
            <person name="Carlson A."/>
            <person name="Chen N."/>
            <person name="Kovaka S."/>
            <person name="LaButti K."/>
            <person name="Lipzen A."/>
            <person name="Pennachio C."/>
            <person name="Riley R."/>
            <person name="Schakwitz W."/>
            <person name="Umezawa K."/>
            <person name="Ohm R.A."/>
            <person name="Grigoriev I.V."/>
            <person name="Nagy L.G."/>
            <person name="Gibbons J."/>
            <person name="Hibbett D."/>
        </authorList>
    </citation>
    <scope>NUCLEOTIDE SEQUENCE [LARGE SCALE GENOMIC DNA]</scope>
    <source>
        <strain evidence="2">ALCF2SS1-6</strain>
    </source>
</reference>
<dbReference type="PANTHER" id="PTHR43591">
    <property type="entry name" value="METHYLTRANSFERASE"/>
    <property type="match status" value="1"/>
</dbReference>
<dbReference type="CDD" id="cd02440">
    <property type="entry name" value="AdoMet_MTases"/>
    <property type="match status" value="1"/>
</dbReference>